<dbReference type="InterPro" id="IPR029063">
    <property type="entry name" value="SAM-dependent_MTases_sf"/>
</dbReference>
<name>A0A444YH90_ARAHY</name>
<dbReference type="SUPFAM" id="SSF53335">
    <property type="entry name" value="S-adenosyl-L-methionine-dependent methyltransferases"/>
    <property type="match status" value="1"/>
</dbReference>
<dbReference type="PANTHER" id="PTHR37217:SF1">
    <property type="entry name" value="EXPRESSED PROTEIN"/>
    <property type="match status" value="1"/>
</dbReference>
<dbReference type="PANTHER" id="PTHR37217">
    <property type="entry name" value="EXPRESSED PROTEIN"/>
    <property type="match status" value="1"/>
</dbReference>
<dbReference type="AlphaFoldDB" id="A0A444YH90"/>
<gene>
    <name evidence="1" type="ORF">Ahy_B06g080122</name>
</gene>
<reference evidence="1 2" key="1">
    <citation type="submission" date="2019-01" db="EMBL/GenBank/DDBJ databases">
        <title>Sequencing of cultivated peanut Arachis hypogaea provides insights into genome evolution and oil improvement.</title>
        <authorList>
            <person name="Chen X."/>
        </authorList>
    </citation>
    <scope>NUCLEOTIDE SEQUENCE [LARGE SCALE GENOMIC DNA]</scope>
    <source>
        <strain evidence="2">cv. Fuhuasheng</strain>
        <tissue evidence="1">Leaves</tissue>
    </source>
</reference>
<protein>
    <submittedName>
        <fullName evidence="1">Uncharacterized protein</fullName>
    </submittedName>
</protein>
<dbReference type="OrthoDB" id="276388at2759"/>
<organism evidence="1 2">
    <name type="scientific">Arachis hypogaea</name>
    <name type="common">Peanut</name>
    <dbReference type="NCBI Taxonomy" id="3818"/>
    <lineage>
        <taxon>Eukaryota</taxon>
        <taxon>Viridiplantae</taxon>
        <taxon>Streptophyta</taxon>
        <taxon>Embryophyta</taxon>
        <taxon>Tracheophyta</taxon>
        <taxon>Spermatophyta</taxon>
        <taxon>Magnoliopsida</taxon>
        <taxon>eudicotyledons</taxon>
        <taxon>Gunneridae</taxon>
        <taxon>Pentapetalae</taxon>
        <taxon>rosids</taxon>
        <taxon>fabids</taxon>
        <taxon>Fabales</taxon>
        <taxon>Fabaceae</taxon>
        <taxon>Papilionoideae</taxon>
        <taxon>50 kb inversion clade</taxon>
        <taxon>dalbergioids sensu lato</taxon>
        <taxon>Dalbergieae</taxon>
        <taxon>Pterocarpus clade</taxon>
        <taxon>Arachis</taxon>
    </lineage>
</organism>
<keyword evidence="2" id="KW-1185">Reference proteome</keyword>
<dbReference type="EMBL" id="SDMP01000016">
    <property type="protein sequence ID" value="RYR01249.1"/>
    <property type="molecule type" value="Genomic_DNA"/>
</dbReference>
<comment type="caution">
    <text evidence="1">The sequence shown here is derived from an EMBL/GenBank/DDBJ whole genome shotgun (WGS) entry which is preliminary data.</text>
</comment>
<evidence type="ECO:0000313" key="1">
    <source>
        <dbReference type="EMBL" id="RYR01249.1"/>
    </source>
</evidence>
<dbReference type="GO" id="GO:0009507">
    <property type="term" value="C:chloroplast"/>
    <property type="evidence" value="ECO:0007669"/>
    <property type="project" value="TreeGrafter"/>
</dbReference>
<proteinExistence type="predicted"/>
<evidence type="ECO:0000313" key="2">
    <source>
        <dbReference type="Proteomes" id="UP000289738"/>
    </source>
</evidence>
<sequence length="273" mass="30380">MNSVSVGSFHPITPPLCKFHQNLQLKHQRVYLCGSAFKFSSNSLKSKPTKPISTLLQATESDTDAPVSIPEGSASVVYIEEVVEKDWSILDSVESNSNVEFKRSIERIVSAGNVEEDSRVLVSTGSEEFVDTLVGLCKSLFVVHDSLLILALIKEKYDKVKCWQGEIVYVPEKWAPLDVVFLYFLPALPFKLDEILGSLAKKCSPGGRVIISHPQGRLVLEQQRKQYPEVVVSELPDRTSLQIVADAHSFDLAEFVDEPGFYLAVLIAQELKN</sequence>
<dbReference type="Gramene" id="arahy.Tifrunner.gnm2.ann2.Ah16g040900.1">
    <property type="protein sequence ID" value="arahy.Tifrunner.gnm2.ann2.Ah16g040900.1-CDS"/>
    <property type="gene ID" value="arahy.Tifrunner.gnm2.ann2.Ah16g040900"/>
</dbReference>
<accession>A0A444YH90</accession>
<dbReference type="Proteomes" id="UP000289738">
    <property type="component" value="Chromosome B06"/>
</dbReference>
<dbReference type="STRING" id="3818.A0A444YH90"/>